<dbReference type="PANTHER" id="PTHR13102">
    <property type="entry name" value="NUCLEOLAR PROTEIN 9"/>
    <property type="match status" value="1"/>
</dbReference>
<dbReference type="GO" id="GO:0000447">
    <property type="term" value="P:endonucleolytic cleavage in ITS1 to separate SSU-rRNA from 5.8S rRNA and LSU-rRNA from tricistronic rRNA transcript (SSU-rRNA, 5.8S rRNA, LSU-rRNA)"/>
    <property type="evidence" value="ECO:0007669"/>
    <property type="project" value="TreeGrafter"/>
</dbReference>
<dbReference type="InterPro" id="IPR016024">
    <property type="entry name" value="ARM-type_fold"/>
</dbReference>
<dbReference type="SUPFAM" id="SSF48371">
    <property type="entry name" value="ARM repeat"/>
    <property type="match status" value="1"/>
</dbReference>
<name>A0A6I9N9K4_9TELE</name>
<dbReference type="GO" id="GO:0000480">
    <property type="term" value="P:endonucleolytic cleavage in 5'-ETS of tricistronic rRNA transcript (SSU-rRNA, 5.8S rRNA, LSU-rRNA)"/>
    <property type="evidence" value="ECO:0007669"/>
    <property type="project" value="TreeGrafter"/>
</dbReference>
<dbReference type="GO" id="GO:0000472">
    <property type="term" value="P:endonucleolytic cleavage to generate mature 5'-end of SSU-rRNA from (SSU-rRNA, 5.8S rRNA, LSU-rRNA)"/>
    <property type="evidence" value="ECO:0007669"/>
    <property type="project" value="TreeGrafter"/>
</dbReference>
<evidence type="ECO:0000313" key="4">
    <source>
        <dbReference type="Proteomes" id="UP000504611"/>
    </source>
</evidence>
<accession>A0A6I9N9K4</accession>
<dbReference type="GeneID" id="104946855"/>
<keyword evidence="4" id="KW-1185">Reference proteome</keyword>
<organism evidence="4 5">
    <name type="scientific">Notothenia coriiceps</name>
    <name type="common">black rockcod</name>
    <dbReference type="NCBI Taxonomy" id="8208"/>
    <lineage>
        <taxon>Eukaryota</taxon>
        <taxon>Metazoa</taxon>
        <taxon>Chordata</taxon>
        <taxon>Craniata</taxon>
        <taxon>Vertebrata</taxon>
        <taxon>Euteleostomi</taxon>
        <taxon>Actinopterygii</taxon>
        <taxon>Neopterygii</taxon>
        <taxon>Teleostei</taxon>
        <taxon>Neoteleostei</taxon>
        <taxon>Acanthomorphata</taxon>
        <taxon>Eupercaria</taxon>
        <taxon>Perciformes</taxon>
        <taxon>Notothenioidei</taxon>
        <taxon>Nototheniidae</taxon>
        <taxon>Notothenia</taxon>
    </lineage>
</organism>
<keyword evidence="1" id="KW-0677">Repeat</keyword>
<evidence type="ECO:0000256" key="3">
    <source>
        <dbReference type="SAM" id="MobiDB-lite"/>
    </source>
</evidence>
<dbReference type="PANTHER" id="PTHR13102:SF0">
    <property type="entry name" value="NUCLEOLAR PROTEIN 9"/>
    <property type="match status" value="1"/>
</dbReference>
<dbReference type="GO" id="GO:0005730">
    <property type="term" value="C:nucleolus"/>
    <property type="evidence" value="ECO:0007669"/>
    <property type="project" value="TreeGrafter"/>
</dbReference>
<dbReference type="GO" id="GO:0000056">
    <property type="term" value="P:ribosomal small subunit export from nucleus"/>
    <property type="evidence" value="ECO:0007669"/>
    <property type="project" value="TreeGrafter"/>
</dbReference>
<feature type="region of interest" description="Disordered" evidence="3">
    <location>
        <begin position="1"/>
        <end position="45"/>
    </location>
</feature>
<gene>
    <name evidence="5" type="primary">LOC104946855</name>
</gene>
<dbReference type="GO" id="GO:0003723">
    <property type="term" value="F:RNA binding"/>
    <property type="evidence" value="ECO:0007669"/>
    <property type="project" value="InterPro"/>
</dbReference>
<dbReference type="GO" id="GO:0030686">
    <property type="term" value="C:90S preribosome"/>
    <property type="evidence" value="ECO:0007669"/>
    <property type="project" value="TreeGrafter"/>
</dbReference>
<dbReference type="RefSeq" id="XP_010771051.1">
    <property type="nucleotide sequence ID" value="XM_010772749.1"/>
</dbReference>
<dbReference type="InterPro" id="IPR040000">
    <property type="entry name" value="NOP9"/>
</dbReference>
<dbReference type="Gene3D" id="1.25.10.10">
    <property type="entry name" value="Leucine-rich Repeat Variant"/>
    <property type="match status" value="1"/>
</dbReference>
<reference evidence="5" key="1">
    <citation type="submission" date="2025-08" db="UniProtKB">
        <authorList>
            <consortium name="RefSeq"/>
        </authorList>
    </citation>
    <scope>IDENTIFICATION</scope>
    <source>
        <tissue evidence="5">Muscle</tissue>
    </source>
</reference>
<evidence type="ECO:0000256" key="2">
    <source>
        <dbReference type="PROSITE-ProRule" id="PRU00317"/>
    </source>
</evidence>
<evidence type="ECO:0000313" key="5">
    <source>
        <dbReference type="RefSeq" id="XP_010771051.1"/>
    </source>
</evidence>
<dbReference type="OrthoDB" id="9987665at2759"/>
<proteinExistence type="predicted"/>
<feature type="compositionally biased region" description="Basic and acidic residues" evidence="3">
    <location>
        <begin position="1"/>
        <end position="10"/>
    </location>
</feature>
<sequence>MLANTEDRMSQKGGVTKRRHTGEDEEGGEKKRRGGAKGEQGDGGRKLLDALSVGYFRRVGERLGEGFADSEEREMFVENVLTEVKGKAAVVAMDRTGSFTLQRLLPLCKPDQVAEVLAELGGESGSELKAVSCDQCGGHVVESAVRQISSKSCHFRSVVEQSFVATRKHGTS</sequence>
<evidence type="ECO:0000256" key="1">
    <source>
        <dbReference type="ARBA" id="ARBA00022737"/>
    </source>
</evidence>
<protein>
    <submittedName>
        <fullName evidence="5">Nucleolar protein 9-like</fullName>
    </submittedName>
</protein>
<dbReference type="InterPro" id="IPR001313">
    <property type="entry name" value="Pumilio_RNA-bd_rpt"/>
</dbReference>
<dbReference type="KEGG" id="ncc:104946855"/>
<dbReference type="AlphaFoldDB" id="A0A6I9N9K4"/>
<dbReference type="GO" id="GO:0030688">
    <property type="term" value="C:preribosome, small subunit precursor"/>
    <property type="evidence" value="ECO:0007669"/>
    <property type="project" value="TreeGrafter"/>
</dbReference>
<feature type="repeat" description="Pumilio" evidence="2">
    <location>
        <begin position="83"/>
        <end position="119"/>
    </location>
</feature>
<dbReference type="InterPro" id="IPR011989">
    <property type="entry name" value="ARM-like"/>
</dbReference>
<dbReference type="PROSITE" id="PS50302">
    <property type="entry name" value="PUM"/>
    <property type="match status" value="1"/>
</dbReference>
<dbReference type="Proteomes" id="UP000504611">
    <property type="component" value="Unplaced"/>
</dbReference>